<evidence type="ECO:0000256" key="5">
    <source>
        <dbReference type="ARBA" id="ARBA00022989"/>
    </source>
</evidence>
<organism evidence="9 10">
    <name type="scientific">Lawsonibacter hominis</name>
    <dbReference type="NCBI Taxonomy" id="2763053"/>
    <lineage>
        <taxon>Bacteria</taxon>
        <taxon>Bacillati</taxon>
        <taxon>Bacillota</taxon>
        <taxon>Clostridia</taxon>
        <taxon>Eubacteriales</taxon>
        <taxon>Oscillospiraceae</taxon>
        <taxon>Lawsonibacter</taxon>
    </lineage>
</organism>
<dbReference type="RefSeq" id="WP_186909053.1">
    <property type="nucleotide sequence ID" value="NZ_JACOPP010000056.1"/>
</dbReference>
<dbReference type="AlphaFoldDB" id="A0A8J6MAR5"/>
<dbReference type="NCBIfam" id="TIGR00786">
    <property type="entry name" value="dctM"/>
    <property type="match status" value="1"/>
</dbReference>
<evidence type="ECO:0000313" key="9">
    <source>
        <dbReference type="EMBL" id="MBC5735291.1"/>
    </source>
</evidence>
<reference evidence="9" key="1">
    <citation type="submission" date="2020-08" db="EMBL/GenBank/DDBJ databases">
        <title>Genome public.</title>
        <authorList>
            <person name="Liu C."/>
            <person name="Sun Q."/>
        </authorList>
    </citation>
    <scope>NUCLEOTIDE SEQUENCE</scope>
    <source>
        <strain evidence="9">NSJ-51</strain>
    </source>
</reference>
<evidence type="ECO:0000259" key="8">
    <source>
        <dbReference type="Pfam" id="PF06808"/>
    </source>
</evidence>
<evidence type="ECO:0000256" key="6">
    <source>
        <dbReference type="ARBA" id="ARBA00023136"/>
    </source>
</evidence>
<dbReference type="GO" id="GO:0022857">
    <property type="term" value="F:transmembrane transporter activity"/>
    <property type="evidence" value="ECO:0007669"/>
    <property type="project" value="TreeGrafter"/>
</dbReference>
<name>A0A8J6MAR5_9FIRM</name>
<comment type="caution">
    <text evidence="9">The sequence shown here is derived from an EMBL/GenBank/DDBJ whole genome shotgun (WGS) entry which is preliminary data.</text>
</comment>
<feature type="transmembrane region" description="Helical" evidence="7">
    <location>
        <begin position="241"/>
        <end position="257"/>
    </location>
</feature>
<dbReference type="EMBL" id="JACOPP010000056">
    <property type="protein sequence ID" value="MBC5735291.1"/>
    <property type="molecule type" value="Genomic_DNA"/>
</dbReference>
<dbReference type="InterPro" id="IPR004681">
    <property type="entry name" value="TRAP_DctM"/>
</dbReference>
<evidence type="ECO:0000313" key="10">
    <source>
        <dbReference type="Proteomes" id="UP000661435"/>
    </source>
</evidence>
<feature type="transmembrane region" description="Helical" evidence="7">
    <location>
        <begin position="54"/>
        <end position="74"/>
    </location>
</feature>
<feature type="transmembrane region" description="Helical" evidence="7">
    <location>
        <begin position="269"/>
        <end position="294"/>
    </location>
</feature>
<dbReference type="PANTHER" id="PTHR33362:SF5">
    <property type="entry name" value="C4-DICARBOXYLATE TRAP TRANSPORTER LARGE PERMEASE PROTEIN DCTM"/>
    <property type="match status" value="1"/>
</dbReference>
<keyword evidence="5 7" id="KW-1133">Transmembrane helix</keyword>
<dbReference type="PIRSF" id="PIRSF006066">
    <property type="entry name" value="HI0050"/>
    <property type="match status" value="1"/>
</dbReference>
<feature type="transmembrane region" description="Helical" evidence="7">
    <location>
        <begin position="6"/>
        <end position="33"/>
    </location>
</feature>
<protein>
    <submittedName>
        <fullName evidence="9">TRAP transporter large permease</fullName>
    </submittedName>
</protein>
<accession>A0A8J6MAR5</accession>
<feature type="transmembrane region" description="Helical" evidence="7">
    <location>
        <begin position="314"/>
        <end position="344"/>
    </location>
</feature>
<keyword evidence="6 7" id="KW-0472">Membrane</keyword>
<keyword evidence="10" id="KW-1185">Reference proteome</keyword>
<keyword evidence="3" id="KW-0997">Cell inner membrane</keyword>
<gene>
    <name evidence="9" type="ORF">H8S57_16475</name>
</gene>
<evidence type="ECO:0000256" key="4">
    <source>
        <dbReference type="ARBA" id="ARBA00022692"/>
    </source>
</evidence>
<evidence type="ECO:0000256" key="1">
    <source>
        <dbReference type="ARBA" id="ARBA00004429"/>
    </source>
</evidence>
<feature type="transmembrane region" description="Helical" evidence="7">
    <location>
        <begin position="171"/>
        <end position="194"/>
    </location>
</feature>
<evidence type="ECO:0000256" key="3">
    <source>
        <dbReference type="ARBA" id="ARBA00022519"/>
    </source>
</evidence>
<dbReference type="InterPro" id="IPR010656">
    <property type="entry name" value="DctM"/>
</dbReference>
<evidence type="ECO:0000256" key="7">
    <source>
        <dbReference type="SAM" id="Phobius"/>
    </source>
</evidence>
<keyword evidence="2" id="KW-1003">Cell membrane</keyword>
<keyword evidence="4 7" id="KW-0812">Transmembrane</keyword>
<feature type="transmembrane region" description="Helical" evidence="7">
    <location>
        <begin position="135"/>
        <end position="159"/>
    </location>
</feature>
<dbReference type="PANTHER" id="PTHR33362">
    <property type="entry name" value="SIALIC ACID TRAP TRANSPORTER PERMEASE PROTEIN SIAT-RELATED"/>
    <property type="match status" value="1"/>
</dbReference>
<dbReference type="Proteomes" id="UP000661435">
    <property type="component" value="Unassembled WGS sequence"/>
</dbReference>
<feature type="transmembrane region" description="Helical" evidence="7">
    <location>
        <begin position="94"/>
        <end position="123"/>
    </location>
</feature>
<dbReference type="Pfam" id="PF06808">
    <property type="entry name" value="DctM"/>
    <property type="match status" value="1"/>
</dbReference>
<feature type="domain" description="TRAP C4-dicarboxylate transport system permease DctM subunit" evidence="8">
    <location>
        <begin position="7"/>
        <end position="417"/>
    </location>
</feature>
<dbReference type="GO" id="GO:0005886">
    <property type="term" value="C:plasma membrane"/>
    <property type="evidence" value="ECO:0007669"/>
    <property type="project" value="UniProtKB-SubCell"/>
</dbReference>
<sequence>MECAILFIVFVVLLVFGVPIALCLVAAGALVILAGGDISPIIIGQRMFGSLDSFTIMAIPLFMLAGNLMSSGGISRRLVNFCNAILGWMPGGLGVVAVFACMLFGALSGSPTATCAAIGSIMVPSMIEAGYSKRFSLATVAVAGILGCIIPPSTVMVSYSSVSDASVGSMFMGGILPGILMGLAMAVIPIQYGIKHQAEIPRIKFSLRNLGKSTVDAIGALLMPIIILGGIYGGIFTPTEAAGVACAYGLIVGMFIYRELRLKELKNVLMGASSSTGMVLFIMACAAVFGFVMARYQITNAIAEFIISICPNKYIFLLLVNILLLIVGCFMETTAAILILAPIFAPILTAFGIHPVHFGVVMCINLAIGCATPPLGLNLFVAAGLTKDKVEVVISKHTVQYILLSIAILFLITYVPDLVMAIPNSMMG</sequence>
<comment type="subcellular location">
    <subcellularLocation>
        <location evidence="1">Cell inner membrane</location>
        <topology evidence="1">Multi-pass membrane protein</topology>
    </subcellularLocation>
</comment>
<proteinExistence type="predicted"/>
<feature type="transmembrane region" description="Helical" evidence="7">
    <location>
        <begin position="215"/>
        <end position="235"/>
    </location>
</feature>
<evidence type="ECO:0000256" key="2">
    <source>
        <dbReference type="ARBA" id="ARBA00022475"/>
    </source>
</evidence>
<feature type="transmembrane region" description="Helical" evidence="7">
    <location>
        <begin position="401"/>
        <end position="422"/>
    </location>
</feature>
<feature type="transmembrane region" description="Helical" evidence="7">
    <location>
        <begin position="356"/>
        <end position="381"/>
    </location>
</feature>